<dbReference type="AlphaFoldDB" id="A0A1E3PJR8"/>
<dbReference type="InterPro" id="IPR020266">
    <property type="entry name" value="Tom6"/>
</dbReference>
<dbReference type="Pfam" id="PF17112">
    <property type="entry name" value="Tom6"/>
    <property type="match status" value="1"/>
</dbReference>
<feature type="transmembrane region" description="Helical" evidence="1">
    <location>
        <begin position="27"/>
        <end position="46"/>
    </location>
</feature>
<keyword evidence="1" id="KW-0472">Membrane</keyword>
<evidence type="ECO:0000313" key="2">
    <source>
        <dbReference type="EMBL" id="ODQ65661.1"/>
    </source>
</evidence>
<dbReference type="Proteomes" id="UP000095009">
    <property type="component" value="Unassembled WGS sequence"/>
</dbReference>
<keyword evidence="3" id="KW-1185">Reference proteome</keyword>
<reference evidence="2 3" key="1">
    <citation type="journal article" date="2016" name="Proc. Natl. Acad. Sci. U.S.A.">
        <title>Comparative genomics of biotechnologically important yeasts.</title>
        <authorList>
            <person name="Riley R."/>
            <person name="Haridas S."/>
            <person name="Wolfe K.H."/>
            <person name="Lopes M.R."/>
            <person name="Hittinger C.T."/>
            <person name="Goeker M."/>
            <person name="Salamov A.A."/>
            <person name="Wisecaver J.H."/>
            <person name="Long T.M."/>
            <person name="Calvey C.H."/>
            <person name="Aerts A.L."/>
            <person name="Barry K.W."/>
            <person name="Choi C."/>
            <person name="Clum A."/>
            <person name="Coughlan A.Y."/>
            <person name="Deshpande S."/>
            <person name="Douglass A.P."/>
            <person name="Hanson S.J."/>
            <person name="Klenk H.-P."/>
            <person name="LaButti K.M."/>
            <person name="Lapidus A."/>
            <person name="Lindquist E.A."/>
            <person name="Lipzen A.M."/>
            <person name="Meier-Kolthoff J.P."/>
            <person name="Ohm R.A."/>
            <person name="Otillar R.P."/>
            <person name="Pangilinan J.L."/>
            <person name="Peng Y."/>
            <person name="Rokas A."/>
            <person name="Rosa C.A."/>
            <person name="Scheuner C."/>
            <person name="Sibirny A.A."/>
            <person name="Slot J.C."/>
            <person name="Stielow J.B."/>
            <person name="Sun H."/>
            <person name="Kurtzman C.P."/>
            <person name="Blackwell M."/>
            <person name="Grigoriev I.V."/>
            <person name="Jeffries T.W."/>
        </authorList>
    </citation>
    <scope>NUCLEOTIDE SEQUENCE [LARGE SCALE GENOMIC DNA]</scope>
    <source>
        <strain evidence="2 3">DSM 6958</strain>
    </source>
</reference>
<name>A0A1E3PJR8_9ASCO</name>
<proteinExistence type="predicted"/>
<sequence length="53" mass="5564">MAPKQAPSESVITKVISTFVAPEKVSVVWSLTFFAAGVALIASPLMDAMSPQL</sequence>
<dbReference type="EMBL" id="KV454409">
    <property type="protein sequence ID" value="ODQ65661.1"/>
    <property type="molecule type" value="Genomic_DNA"/>
</dbReference>
<dbReference type="GO" id="GO:0005742">
    <property type="term" value="C:mitochondrial outer membrane translocase complex"/>
    <property type="evidence" value="ECO:0007669"/>
    <property type="project" value="InterPro"/>
</dbReference>
<organism evidence="2 3">
    <name type="scientific">Nadsonia fulvescens var. elongata DSM 6958</name>
    <dbReference type="NCBI Taxonomy" id="857566"/>
    <lineage>
        <taxon>Eukaryota</taxon>
        <taxon>Fungi</taxon>
        <taxon>Dikarya</taxon>
        <taxon>Ascomycota</taxon>
        <taxon>Saccharomycotina</taxon>
        <taxon>Dipodascomycetes</taxon>
        <taxon>Dipodascales</taxon>
        <taxon>Dipodascales incertae sedis</taxon>
        <taxon>Nadsonia</taxon>
    </lineage>
</organism>
<accession>A0A1E3PJR8</accession>
<protein>
    <recommendedName>
        <fullName evidence="4">MFS transporter</fullName>
    </recommendedName>
</protein>
<dbReference type="GO" id="GO:0030150">
    <property type="term" value="P:protein import into mitochondrial matrix"/>
    <property type="evidence" value="ECO:0007669"/>
    <property type="project" value="InterPro"/>
</dbReference>
<evidence type="ECO:0000256" key="1">
    <source>
        <dbReference type="SAM" id="Phobius"/>
    </source>
</evidence>
<gene>
    <name evidence="2" type="ORF">NADFUDRAFT_46323</name>
</gene>
<keyword evidence="1" id="KW-1133">Transmembrane helix</keyword>
<evidence type="ECO:0000313" key="3">
    <source>
        <dbReference type="Proteomes" id="UP000095009"/>
    </source>
</evidence>
<keyword evidence="1" id="KW-0812">Transmembrane</keyword>
<evidence type="ECO:0008006" key="4">
    <source>
        <dbReference type="Google" id="ProtNLM"/>
    </source>
</evidence>